<dbReference type="EMBL" id="AAZO01005657">
    <property type="status" value="NOT_ANNOTATED_CDS"/>
    <property type="molecule type" value="Genomic_DNA"/>
</dbReference>
<protein>
    <recommendedName>
        <fullName evidence="3">Jumonji domain-containing protein 4</fullName>
    </recommendedName>
</protein>
<dbReference type="KEGG" id="phu:Phum_PHUM465370"/>
<dbReference type="eggNOG" id="KOG2131">
    <property type="taxonomic scope" value="Eukaryota"/>
</dbReference>
<dbReference type="OMA" id="TNIVGHK"/>
<reference evidence="5" key="1">
    <citation type="submission" date="2007-04" db="EMBL/GenBank/DDBJ databases">
        <title>Annotation of Pediculus humanus corporis strain USDA.</title>
        <authorList>
            <person name="Kirkness E."/>
            <person name="Hannick L."/>
            <person name="Hass B."/>
            <person name="Bruggner R."/>
            <person name="Lawson D."/>
            <person name="Bidwell S."/>
            <person name="Joardar V."/>
            <person name="Caler E."/>
            <person name="Walenz B."/>
            <person name="Inman J."/>
            <person name="Schobel S."/>
            <person name="Galinsky K."/>
            <person name="Amedeo P."/>
            <person name="Strausberg R."/>
        </authorList>
    </citation>
    <scope>NUCLEOTIDE SEQUENCE</scope>
    <source>
        <strain evidence="5">USDA</strain>
    </source>
</reference>
<sequence length="285" mass="33977">MESAILEISNPDLIPAEITNDEDNIPLLDNNMNYTHFFQTYLLSNKPCLIKNMTDNWPCSSDWVKHKSLNVEYFRNRYTNIDVPVSNCGKREFNEFPYENVYRVPCYFASDWLNEYYDNNPDLKDDYRFVYIGPKNSWTPFHVDVFTSYSWSINITGKKRWILFPPGKEKFFMDQLGNLNYDIDLNKINIEKSKEFLFFDIIQEEGQGLFVPSGWHHQVWNLEDAISINHNWINGCNIHFIWNSLKKNLSDVKNEISDCKDMDNWSSQDIEKERKIFSGWNMAFW</sequence>
<dbReference type="PANTHER" id="PTHR12480:SF6">
    <property type="entry name" value="2-OXOGLUTARATE AND IRON-DEPENDENT OXYGENASE JMJD4"/>
    <property type="match status" value="1"/>
</dbReference>
<dbReference type="RefSeq" id="XP_002430168.1">
    <property type="nucleotide sequence ID" value="XM_002430123.1"/>
</dbReference>
<accession>E0VVM4</accession>
<dbReference type="Pfam" id="PF13621">
    <property type="entry name" value="Cupin_8"/>
    <property type="match status" value="1"/>
</dbReference>
<reference evidence="5" key="2">
    <citation type="submission" date="2007-04" db="EMBL/GenBank/DDBJ databases">
        <title>The genome of the human body louse.</title>
        <authorList>
            <consortium name="The Human Body Louse Genome Consortium"/>
            <person name="Kirkness E."/>
            <person name="Walenz B."/>
            <person name="Hass B."/>
            <person name="Bruggner R."/>
            <person name="Strausberg R."/>
        </authorList>
    </citation>
    <scope>NUCLEOTIDE SEQUENCE</scope>
    <source>
        <strain evidence="5">USDA</strain>
    </source>
</reference>
<dbReference type="AlphaFoldDB" id="E0VVM4"/>
<dbReference type="VEuPathDB" id="VectorBase:PHUM465370"/>
<dbReference type="InterPro" id="IPR041667">
    <property type="entry name" value="Cupin_8"/>
</dbReference>
<dbReference type="SMART" id="SM00558">
    <property type="entry name" value="JmjC"/>
    <property type="match status" value="1"/>
</dbReference>
<dbReference type="GO" id="GO:0045905">
    <property type="term" value="P:positive regulation of translational termination"/>
    <property type="evidence" value="ECO:0007669"/>
    <property type="project" value="TreeGrafter"/>
</dbReference>
<dbReference type="CTD" id="8238612"/>
<dbReference type="GO" id="GO:0005737">
    <property type="term" value="C:cytoplasm"/>
    <property type="evidence" value="ECO:0007669"/>
    <property type="project" value="TreeGrafter"/>
</dbReference>
<dbReference type="FunCoup" id="E0VVM4">
    <property type="interactions" value="2159"/>
</dbReference>
<evidence type="ECO:0000313" key="6">
    <source>
        <dbReference type="EnsemblMetazoa" id="PHUM465370-PA"/>
    </source>
</evidence>
<dbReference type="OrthoDB" id="203487at2759"/>
<comment type="similarity">
    <text evidence="1">Belongs to the JMJD6 family.</text>
</comment>
<dbReference type="EMBL" id="DS235812">
    <property type="protein sequence ID" value="EEB17430.1"/>
    <property type="molecule type" value="Genomic_DNA"/>
</dbReference>
<dbReference type="SUPFAM" id="SSF51197">
    <property type="entry name" value="Clavaminate synthase-like"/>
    <property type="match status" value="1"/>
</dbReference>
<dbReference type="GO" id="GO:0016706">
    <property type="term" value="F:2-oxoglutarate-dependent dioxygenase activity"/>
    <property type="evidence" value="ECO:0007669"/>
    <property type="project" value="TreeGrafter"/>
</dbReference>
<dbReference type="GO" id="GO:0005634">
    <property type="term" value="C:nucleus"/>
    <property type="evidence" value="ECO:0007669"/>
    <property type="project" value="TreeGrafter"/>
</dbReference>
<evidence type="ECO:0000313" key="7">
    <source>
        <dbReference type="Proteomes" id="UP000009046"/>
    </source>
</evidence>
<evidence type="ECO:0000259" key="4">
    <source>
        <dbReference type="PROSITE" id="PS51184"/>
    </source>
</evidence>
<dbReference type="EnsemblMetazoa" id="PHUM465370-RA">
    <property type="protein sequence ID" value="PHUM465370-PA"/>
    <property type="gene ID" value="PHUM465370"/>
</dbReference>
<reference evidence="6" key="3">
    <citation type="submission" date="2021-02" db="UniProtKB">
        <authorList>
            <consortium name="EnsemblMetazoa"/>
        </authorList>
    </citation>
    <scope>IDENTIFICATION</scope>
    <source>
        <strain evidence="6">USDA</strain>
    </source>
</reference>
<comment type="catalytic activity">
    <reaction evidence="2">
        <text>L-lysyl-[protein] + 2-oxoglutarate + O2 = 4-hydroxy-L-lysyl-[protein] + succinate + CO2</text>
        <dbReference type="Rhea" id="RHEA:57156"/>
        <dbReference type="Rhea" id="RHEA-COMP:9752"/>
        <dbReference type="Rhea" id="RHEA-COMP:15084"/>
        <dbReference type="ChEBI" id="CHEBI:15379"/>
        <dbReference type="ChEBI" id="CHEBI:16526"/>
        <dbReference type="ChEBI" id="CHEBI:16810"/>
        <dbReference type="ChEBI" id="CHEBI:29969"/>
        <dbReference type="ChEBI" id="CHEBI:30031"/>
        <dbReference type="ChEBI" id="CHEBI:141495"/>
    </reaction>
</comment>
<evidence type="ECO:0000256" key="1">
    <source>
        <dbReference type="ARBA" id="ARBA00038068"/>
    </source>
</evidence>
<dbReference type="PROSITE" id="PS51184">
    <property type="entry name" value="JMJC"/>
    <property type="match status" value="1"/>
</dbReference>
<dbReference type="InterPro" id="IPR050910">
    <property type="entry name" value="JMJD6_ArgDemeth/LysHydrox"/>
</dbReference>
<dbReference type="PANTHER" id="PTHR12480">
    <property type="entry name" value="ARGININE DEMETHYLASE AND LYSYL-HYDROXYLASE JMJD"/>
    <property type="match status" value="1"/>
</dbReference>
<dbReference type="InParanoid" id="E0VVM4"/>
<name>E0VVM4_PEDHC</name>
<dbReference type="GO" id="GO:0043565">
    <property type="term" value="F:sequence-specific DNA binding"/>
    <property type="evidence" value="ECO:0007669"/>
    <property type="project" value="TreeGrafter"/>
</dbReference>
<dbReference type="Pfam" id="PF02373">
    <property type="entry name" value="JmjC"/>
    <property type="match status" value="1"/>
</dbReference>
<evidence type="ECO:0000256" key="2">
    <source>
        <dbReference type="ARBA" id="ARBA00047762"/>
    </source>
</evidence>
<proteinExistence type="inferred from homology"/>
<dbReference type="Proteomes" id="UP000009046">
    <property type="component" value="Unassembled WGS sequence"/>
</dbReference>
<organism>
    <name type="scientific">Pediculus humanus subsp. corporis</name>
    <name type="common">Body louse</name>
    <dbReference type="NCBI Taxonomy" id="121224"/>
    <lineage>
        <taxon>Eukaryota</taxon>
        <taxon>Metazoa</taxon>
        <taxon>Ecdysozoa</taxon>
        <taxon>Arthropoda</taxon>
        <taxon>Hexapoda</taxon>
        <taxon>Insecta</taxon>
        <taxon>Pterygota</taxon>
        <taxon>Neoptera</taxon>
        <taxon>Paraneoptera</taxon>
        <taxon>Psocodea</taxon>
        <taxon>Troctomorpha</taxon>
        <taxon>Phthiraptera</taxon>
        <taxon>Anoplura</taxon>
        <taxon>Pediculidae</taxon>
        <taxon>Pediculus</taxon>
    </lineage>
</organism>
<gene>
    <name evidence="6" type="primary">8238612</name>
    <name evidence="5" type="ORF">Phum_PHUM465370</name>
</gene>
<feature type="domain" description="JmjC" evidence="4">
    <location>
        <begin position="93"/>
        <end position="249"/>
    </location>
</feature>
<dbReference type="Gene3D" id="2.60.120.650">
    <property type="entry name" value="Cupin"/>
    <property type="match status" value="2"/>
</dbReference>
<dbReference type="GeneID" id="8238612"/>
<keyword evidence="7" id="KW-1185">Reference proteome</keyword>
<dbReference type="STRING" id="121224.E0VVM4"/>
<dbReference type="InterPro" id="IPR003347">
    <property type="entry name" value="JmjC_dom"/>
</dbReference>
<dbReference type="HOGENOM" id="CLU_016785_2_3_1"/>
<evidence type="ECO:0000313" key="5">
    <source>
        <dbReference type="EMBL" id="EEB17430.1"/>
    </source>
</evidence>
<evidence type="ECO:0000256" key="3">
    <source>
        <dbReference type="ARBA" id="ARBA00082904"/>
    </source>
</evidence>